<dbReference type="SUPFAM" id="SSF103084">
    <property type="entry name" value="Holliday junction resolvase RusA"/>
    <property type="match status" value="1"/>
</dbReference>
<organism evidence="1 2">
    <name type="scientific">Streptomyces himastatinicus ATCC 53653</name>
    <dbReference type="NCBI Taxonomy" id="457427"/>
    <lineage>
        <taxon>Bacteria</taxon>
        <taxon>Bacillati</taxon>
        <taxon>Actinomycetota</taxon>
        <taxon>Actinomycetes</taxon>
        <taxon>Kitasatosporales</taxon>
        <taxon>Streptomycetaceae</taxon>
        <taxon>Streptomyces</taxon>
        <taxon>Streptomyces violaceusniger group</taxon>
    </lineage>
</organism>
<proteinExistence type="predicted"/>
<dbReference type="STRING" id="457427.SSOG_09135"/>
<dbReference type="InterPro" id="IPR036614">
    <property type="entry name" value="RusA-like_sf"/>
</dbReference>
<accession>D9WWZ3</accession>
<keyword evidence="2" id="KW-1185">Reference proteome</keyword>
<dbReference type="HOGENOM" id="CLU_1277026_0_0_11"/>
<sequence>MRASLVRLEPRRGPAGLCSGPSLRQEGGGARVGRAHLGRVPRGDPMTTTIPVQTGAYDWDPVPALAIAVYGTAGPQGSKSPVGWGRSRKTGKNIPLMKESSAKVKPWRDKVSAAITAAILRGDAKPLHGAVYAEITFTMAKPGSRPKRRRTYPAVSPDIDKLERATYDAITTAKAWEDDGRVIENHNRKVYPGEHPDALDQPGAVIRLYTLTGAVS</sequence>
<reference evidence="1 2" key="1">
    <citation type="submission" date="2009-02" db="EMBL/GenBank/DDBJ databases">
        <title>Annotation of Streptomyces hygroscopicus strain ATCC 53653.</title>
        <authorList>
            <consortium name="The Broad Institute Genome Sequencing Platform"/>
            <consortium name="Broad Institute Microbial Sequencing Center"/>
            <person name="Fischbach M."/>
            <person name="Godfrey P."/>
            <person name="Ward D."/>
            <person name="Young S."/>
            <person name="Zeng Q."/>
            <person name="Koehrsen M."/>
            <person name="Alvarado L."/>
            <person name="Berlin A.M."/>
            <person name="Bochicchio J."/>
            <person name="Borenstein D."/>
            <person name="Chapman S.B."/>
            <person name="Chen Z."/>
            <person name="Engels R."/>
            <person name="Freedman E."/>
            <person name="Gellesch M."/>
            <person name="Goldberg J."/>
            <person name="Griggs A."/>
            <person name="Gujja S."/>
            <person name="Heilman E.R."/>
            <person name="Heiman D.I."/>
            <person name="Hepburn T.A."/>
            <person name="Howarth C."/>
            <person name="Jen D."/>
            <person name="Larson L."/>
            <person name="Lewis B."/>
            <person name="Mehta T."/>
            <person name="Park D."/>
            <person name="Pearson M."/>
            <person name="Richards J."/>
            <person name="Roberts A."/>
            <person name="Saif S."/>
            <person name="Shea T.D."/>
            <person name="Shenoy N."/>
            <person name="Sisk P."/>
            <person name="Stolte C."/>
            <person name="Sykes S.N."/>
            <person name="Thomson T."/>
            <person name="Walk T."/>
            <person name="White J."/>
            <person name="Yandava C."/>
            <person name="Straight P."/>
            <person name="Clardy J."/>
            <person name="Hung D."/>
            <person name="Kolter R."/>
            <person name="Mekalanos J."/>
            <person name="Walker S."/>
            <person name="Walsh C.T."/>
            <person name="Wieland-Brown L.C."/>
            <person name="Haas B."/>
            <person name="Nusbaum C."/>
            <person name="Birren B."/>
        </authorList>
    </citation>
    <scope>NUCLEOTIDE SEQUENCE [LARGE SCALE GENOMIC DNA]</scope>
    <source>
        <strain evidence="1 2">ATCC 53653</strain>
    </source>
</reference>
<dbReference type="InterPro" id="IPR008822">
    <property type="entry name" value="Endonuclease_RusA-like"/>
</dbReference>
<name>D9WWZ3_9ACTN</name>
<dbReference type="Gene3D" id="3.30.1330.70">
    <property type="entry name" value="Holliday junction resolvase RusA"/>
    <property type="match status" value="1"/>
</dbReference>
<dbReference type="GO" id="GO:0000287">
    <property type="term" value="F:magnesium ion binding"/>
    <property type="evidence" value="ECO:0007669"/>
    <property type="project" value="InterPro"/>
</dbReference>
<dbReference type="EMBL" id="GG657755">
    <property type="protein sequence ID" value="EFL29421.1"/>
    <property type="molecule type" value="Genomic_DNA"/>
</dbReference>
<evidence type="ECO:0000313" key="1">
    <source>
        <dbReference type="EMBL" id="EFL29421.1"/>
    </source>
</evidence>
<dbReference type="Pfam" id="PF05866">
    <property type="entry name" value="RusA"/>
    <property type="match status" value="1"/>
</dbReference>
<gene>
    <name evidence="1" type="ORF">SSOG_09135</name>
</gene>
<protein>
    <submittedName>
        <fullName evidence="1">Intracellular motility protein A</fullName>
    </submittedName>
</protein>
<dbReference type="AlphaFoldDB" id="D9WWZ3"/>
<dbReference type="GO" id="GO:0006281">
    <property type="term" value="P:DNA repair"/>
    <property type="evidence" value="ECO:0007669"/>
    <property type="project" value="InterPro"/>
</dbReference>
<dbReference type="Proteomes" id="UP000003963">
    <property type="component" value="Unassembled WGS sequence"/>
</dbReference>
<evidence type="ECO:0000313" key="2">
    <source>
        <dbReference type="Proteomes" id="UP000003963"/>
    </source>
</evidence>
<dbReference type="GO" id="GO:0006310">
    <property type="term" value="P:DNA recombination"/>
    <property type="evidence" value="ECO:0007669"/>
    <property type="project" value="InterPro"/>
</dbReference>